<feature type="compositionally biased region" description="Pro residues" evidence="7">
    <location>
        <begin position="100"/>
        <end position="113"/>
    </location>
</feature>
<name>A0A016XK57_9BURK</name>
<evidence type="ECO:0000256" key="4">
    <source>
        <dbReference type="ARBA" id="ARBA00023139"/>
    </source>
</evidence>
<feature type="compositionally biased region" description="Basic and acidic residues" evidence="7">
    <location>
        <begin position="81"/>
        <end position="92"/>
    </location>
</feature>
<keyword evidence="3" id="KW-0472">Membrane</keyword>
<dbReference type="Proteomes" id="UP000023268">
    <property type="component" value="Unassembled WGS sequence"/>
</dbReference>
<accession>A0A016XK57</accession>
<evidence type="ECO:0000256" key="6">
    <source>
        <dbReference type="ARBA" id="ARBA00023288"/>
    </source>
</evidence>
<evidence type="ECO:0000256" key="3">
    <source>
        <dbReference type="ARBA" id="ARBA00023136"/>
    </source>
</evidence>
<sequence>MMLKARSIVRATVRSLPILVSPPASSPRRVFAPVALAVIGLSGSLLLAGCGQTGVLYLPTEPAAAQRASLPKSLWPLMPSKKKDEAQPEADPKPGASTPAPTPANTLPPQPQP</sequence>
<dbReference type="InterPro" id="IPR032831">
    <property type="entry name" value="LptM_cons"/>
</dbReference>
<evidence type="ECO:0000256" key="7">
    <source>
        <dbReference type="SAM" id="MobiDB-lite"/>
    </source>
</evidence>
<dbReference type="EMBL" id="JEMG01000001">
    <property type="protein sequence ID" value="EYC52295.1"/>
    <property type="molecule type" value="Genomic_DNA"/>
</dbReference>
<proteinExistence type="predicted"/>
<dbReference type="AlphaFoldDB" id="A0A016XK57"/>
<evidence type="ECO:0008006" key="10">
    <source>
        <dbReference type="Google" id="ProtNLM"/>
    </source>
</evidence>
<evidence type="ECO:0000313" key="9">
    <source>
        <dbReference type="Proteomes" id="UP000023268"/>
    </source>
</evidence>
<protein>
    <recommendedName>
        <fullName evidence="10">Lipoprotein</fullName>
    </recommendedName>
</protein>
<evidence type="ECO:0000256" key="5">
    <source>
        <dbReference type="ARBA" id="ARBA00023237"/>
    </source>
</evidence>
<gene>
    <name evidence="8" type="ORF">AZ34_15345</name>
</gene>
<organism evidence="8 9">
    <name type="scientific">Hylemonella gracilis str. Niagara R</name>
    <dbReference type="NCBI Taxonomy" id="1458275"/>
    <lineage>
        <taxon>Bacteria</taxon>
        <taxon>Pseudomonadati</taxon>
        <taxon>Pseudomonadota</taxon>
        <taxon>Betaproteobacteria</taxon>
        <taxon>Burkholderiales</taxon>
        <taxon>Comamonadaceae</taxon>
        <taxon>Hylemonella</taxon>
    </lineage>
</organism>
<feature type="region of interest" description="Disordered" evidence="7">
    <location>
        <begin position="69"/>
        <end position="113"/>
    </location>
</feature>
<evidence type="ECO:0000256" key="2">
    <source>
        <dbReference type="ARBA" id="ARBA00022729"/>
    </source>
</evidence>
<comment type="caution">
    <text evidence="8">The sequence shown here is derived from an EMBL/GenBank/DDBJ whole genome shotgun (WGS) entry which is preliminary data.</text>
</comment>
<dbReference type="STRING" id="1458275.AZ34_15345"/>
<dbReference type="NCBIfam" id="NF047847">
    <property type="entry name" value="SS_mature_LptM"/>
    <property type="match status" value="1"/>
</dbReference>
<comment type="subcellular location">
    <subcellularLocation>
        <location evidence="1">Cell outer membrane</location>
        <topology evidence="1">Lipid-anchor</topology>
    </subcellularLocation>
</comment>
<evidence type="ECO:0000313" key="8">
    <source>
        <dbReference type="EMBL" id="EYC52295.1"/>
    </source>
</evidence>
<keyword evidence="6" id="KW-0449">Lipoprotein</keyword>
<evidence type="ECO:0000256" key="1">
    <source>
        <dbReference type="ARBA" id="ARBA00004459"/>
    </source>
</evidence>
<keyword evidence="4" id="KW-0564">Palmitate</keyword>
<keyword evidence="5" id="KW-0998">Cell outer membrane</keyword>
<reference evidence="8 9" key="1">
    <citation type="submission" date="2014-02" db="EMBL/GenBank/DDBJ databases">
        <title>Draft Genome of Hylemonella gracilis isolated from the Niagara River.</title>
        <authorList>
            <person name="Pawlowski D.R."/>
            <person name="Koudelka G.B."/>
        </authorList>
    </citation>
    <scope>NUCLEOTIDE SEQUENCE [LARGE SCALE GENOMIC DNA]</scope>
    <source>
        <strain evidence="8 9">Niagara R</strain>
    </source>
</reference>
<keyword evidence="2" id="KW-0732">Signal</keyword>